<feature type="compositionally biased region" description="Basic and acidic residues" evidence="2">
    <location>
        <begin position="530"/>
        <end position="540"/>
    </location>
</feature>
<sequence>MAEARMEDLVIRLEESLGISNLESGPKLAGAIIARKIPNRGAIKTILQNAWAIFGEAKISHIRDNLFTVVVQDEDMADQIINEGPWSVMGFCFNVQRWPSNMAIEELPLHKVAYWIQAHGIPLNLLTAGNAFEIGEKLGEVKEVDDPWEKGARGFLRMRVLIDSNNPLPQGFWLPRAEGQGTWVEFKFERLSDFCFNCGKLGHLQRTCCSSSSQQENSEPTAYGDWMKTRAIRDSRASINTQAPRGVRRQAGQMGVINPGVLVARVGQPGEESSGTSHLTQSPIGTTPEALENGLMQQQELPHCQNADTTDPSLANQSHQKRMSEAKGKGAVCSSTLNTDLQLFHWNSEGVRAEVGARHNRVILVEENCPSQWPKPTGRMGPISFEDHLNWAKTQIAFGKHFATDRAAPGPVERRQTEENMGFTNEIAVEPVFNSPFDTISASAFQTHHREVDEAFVRMGIKRDANPGWQKNKSVVKRAKSLNVRQVTKKFQERKYRLRRKPPSPVRLSYDDFSEEGLTDIHVGVAGDVGEGRTLQRENADTSSRIGGGGWPKTAANLP</sequence>
<organism evidence="4 5">
    <name type="scientific">Prunus armeniaca</name>
    <name type="common">Apricot</name>
    <name type="synonym">Armeniaca vulgaris</name>
    <dbReference type="NCBI Taxonomy" id="36596"/>
    <lineage>
        <taxon>Eukaryota</taxon>
        <taxon>Viridiplantae</taxon>
        <taxon>Streptophyta</taxon>
        <taxon>Embryophyta</taxon>
        <taxon>Tracheophyta</taxon>
        <taxon>Spermatophyta</taxon>
        <taxon>Magnoliopsida</taxon>
        <taxon>eudicotyledons</taxon>
        <taxon>Gunneridae</taxon>
        <taxon>Pentapetalae</taxon>
        <taxon>rosids</taxon>
        <taxon>fabids</taxon>
        <taxon>Rosales</taxon>
        <taxon>Rosaceae</taxon>
        <taxon>Amygdaloideae</taxon>
        <taxon>Amygdaleae</taxon>
        <taxon>Prunus</taxon>
    </lineage>
</organism>
<dbReference type="EMBL" id="CAEKKB010000007">
    <property type="protein sequence ID" value="CAB4316517.1"/>
    <property type="molecule type" value="Genomic_DNA"/>
</dbReference>
<dbReference type="GO" id="GO:0008270">
    <property type="term" value="F:zinc ion binding"/>
    <property type="evidence" value="ECO:0007669"/>
    <property type="project" value="UniProtKB-KW"/>
</dbReference>
<gene>
    <name evidence="4" type="ORF">ORAREDHAP_LOCUS42251</name>
</gene>
<feature type="domain" description="CCHC-type" evidence="3">
    <location>
        <begin position="195"/>
        <end position="208"/>
    </location>
</feature>
<evidence type="ECO:0000259" key="3">
    <source>
        <dbReference type="PROSITE" id="PS50158"/>
    </source>
</evidence>
<proteinExistence type="predicted"/>
<evidence type="ECO:0000313" key="5">
    <source>
        <dbReference type="Proteomes" id="UP000507245"/>
    </source>
</evidence>
<feature type="compositionally biased region" description="Polar residues" evidence="2">
    <location>
        <begin position="271"/>
        <end position="285"/>
    </location>
</feature>
<dbReference type="SUPFAM" id="SSF57756">
    <property type="entry name" value="Retrovirus zinc finger-like domains"/>
    <property type="match status" value="1"/>
</dbReference>
<dbReference type="InterPro" id="IPR001878">
    <property type="entry name" value="Znf_CCHC"/>
</dbReference>
<dbReference type="AlphaFoldDB" id="A0A6J5XW15"/>
<dbReference type="Pfam" id="PF14392">
    <property type="entry name" value="zf-CCHC_4"/>
    <property type="match status" value="1"/>
</dbReference>
<dbReference type="InterPro" id="IPR036875">
    <property type="entry name" value="Znf_CCHC_sf"/>
</dbReference>
<dbReference type="PANTHER" id="PTHR31286:SF178">
    <property type="entry name" value="DUF4283 DOMAIN-CONTAINING PROTEIN"/>
    <property type="match status" value="1"/>
</dbReference>
<keyword evidence="1" id="KW-0479">Metal-binding</keyword>
<evidence type="ECO:0000256" key="1">
    <source>
        <dbReference type="PROSITE-ProRule" id="PRU00047"/>
    </source>
</evidence>
<dbReference type="PROSITE" id="PS50158">
    <property type="entry name" value="ZF_CCHC"/>
    <property type="match status" value="1"/>
</dbReference>
<dbReference type="InterPro" id="IPR025558">
    <property type="entry name" value="DUF4283"/>
</dbReference>
<dbReference type="InterPro" id="IPR040256">
    <property type="entry name" value="At4g02000-like"/>
</dbReference>
<dbReference type="PANTHER" id="PTHR31286">
    <property type="entry name" value="GLYCINE-RICH CELL WALL STRUCTURAL PROTEIN 1.8-LIKE"/>
    <property type="match status" value="1"/>
</dbReference>
<evidence type="ECO:0000256" key="2">
    <source>
        <dbReference type="SAM" id="MobiDB-lite"/>
    </source>
</evidence>
<dbReference type="Proteomes" id="UP000507245">
    <property type="component" value="Unassembled WGS sequence"/>
</dbReference>
<evidence type="ECO:0000313" key="4">
    <source>
        <dbReference type="EMBL" id="CAB4316517.1"/>
    </source>
</evidence>
<dbReference type="GO" id="GO:0003676">
    <property type="term" value="F:nucleic acid binding"/>
    <property type="evidence" value="ECO:0007669"/>
    <property type="project" value="InterPro"/>
</dbReference>
<keyword evidence="1" id="KW-0862">Zinc</keyword>
<keyword evidence="1" id="KW-0863">Zinc-finger</keyword>
<dbReference type="InterPro" id="IPR025836">
    <property type="entry name" value="Zn_knuckle_CX2CX4HX4C"/>
</dbReference>
<protein>
    <recommendedName>
        <fullName evidence="3">CCHC-type domain-containing protein</fullName>
    </recommendedName>
</protein>
<name>A0A6J5XW15_PRUAR</name>
<accession>A0A6J5XW15</accession>
<feature type="region of interest" description="Disordered" evidence="2">
    <location>
        <begin position="530"/>
        <end position="559"/>
    </location>
</feature>
<dbReference type="OrthoDB" id="1165906at2759"/>
<reference evidence="5" key="1">
    <citation type="journal article" date="2020" name="Genome Biol.">
        <title>Gamete binning: chromosome-level and haplotype-resolved genome assembly enabled by high-throughput single-cell sequencing of gamete genomes.</title>
        <authorList>
            <person name="Campoy J.A."/>
            <person name="Sun H."/>
            <person name="Goel M."/>
            <person name="Jiao W.-B."/>
            <person name="Folz-Donahue K."/>
            <person name="Wang N."/>
            <person name="Rubio M."/>
            <person name="Liu C."/>
            <person name="Kukat C."/>
            <person name="Ruiz D."/>
            <person name="Huettel B."/>
            <person name="Schneeberger K."/>
        </authorList>
    </citation>
    <scope>NUCLEOTIDE SEQUENCE [LARGE SCALE GENOMIC DNA]</scope>
    <source>
        <strain evidence="5">cv. Rojo Pasion</strain>
    </source>
</reference>
<keyword evidence="5" id="KW-1185">Reference proteome</keyword>
<feature type="region of interest" description="Disordered" evidence="2">
    <location>
        <begin position="268"/>
        <end position="288"/>
    </location>
</feature>
<dbReference type="Pfam" id="PF14111">
    <property type="entry name" value="DUF4283"/>
    <property type="match status" value="1"/>
</dbReference>